<proteinExistence type="predicted"/>
<keyword evidence="3" id="KW-1185">Reference proteome</keyword>
<keyword evidence="1" id="KW-1133">Transmembrane helix</keyword>
<evidence type="ECO:0000313" key="2">
    <source>
        <dbReference type="EMBL" id="SHO79140.1"/>
    </source>
</evidence>
<dbReference type="AlphaFoldDB" id="A0A1M8A9L7"/>
<protein>
    <submittedName>
        <fullName evidence="2">Similar to S.cerevisiae protein GPI1 (Membrane protein involved in the synthesis of GlcNAc-PI)</fullName>
    </submittedName>
</protein>
<dbReference type="InterPro" id="IPR007720">
    <property type="entry name" value="PigQ/GPI1"/>
</dbReference>
<sequence>MNAAAAGAGALTALTATAAYGLAEQHEASEATWLVQPPPPRPPPPQRARHVRLPSAHEPNARHAVQVVRVYWPTTATCPGTLFGWLINPGGPEVVIVVAGTTTASSPTLAYAAQVLGTATLEGAPPLLGTDAVLHVSMHTEPPSILVLDEAWAACPFSVVSYTPPDVQRGQWLCTHETRAPRAMPWTRLEHLLAMDPMRRNEFLAPRAPGAPFRDALFRMNLARYASASPLPLRWRAAQHTLLQWRAHVPPIPERVRRIAAVSALWRAASQRAAQLVAWPDLWAAQHAVHDALCNEQQPPVRPMHSALRACWAGTLVCMLDVALGMVVARAMTQAMAPLTVAATRALTWVDGATFVRLFDWLAHWPLGIKLNNELSLFLSDVLGWIAQTYSHYVLVPAVPFIPHMLAVLALGTRWLGVTCLCGAIADLLVLATVHMRLMYLGLRGVYAFFGRAASELFDVFRSRKRNPLHGGRVDKAEHDVDQLFLGTILFTVLVFLFPTVFMYYLACAVPFLLVRGVCACLDAAREMVAAEPLALKLRHCWDAEWVPSGIAIVQRRGWPHLQPQAPEKEADWAPWRGVGQLPRAMLAQLLHY</sequence>
<reference evidence="3" key="1">
    <citation type="journal article" date="2017" name="Nucleic Acids Res.">
        <title>Proteogenomics produces comprehensive and highly accurate protein-coding gene annotation in a complete genome assembly of Malassezia sympodialis.</title>
        <authorList>
            <person name="Zhu Y."/>
            <person name="Engstroem P.G."/>
            <person name="Tellgren-Roth C."/>
            <person name="Baudo C.D."/>
            <person name="Kennell J.C."/>
            <person name="Sun S."/>
            <person name="Billmyre R.B."/>
            <person name="Schroeder M.S."/>
            <person name="Andersson A."/>
            <person name="Holm T."/>
            <person name="Sigurgeirsson B."/>
            <person name="Wu G."/>
            <person name="Sankaranarayanan S.R."/>
            <person name="Siddharthan R."/>
            <person name="Sanyal K."/>
            <person name="Lundeberg J."/>
            <person name="Nystedt B."/>
            <person name="Boekhout T."/>
            <person name="Dawson T.L. Jr."/>
            <person name="Heitman J."/>
            <person name="Scheynius A."/>
            <person name="Lehtioe J."/>
        </authorList>
    </citation>
    <scope>NUCLEOTIDE SEQUENCE [LARGE SCALE GENOMIC DNA]</scope>
    <source>
        <strain evidence="3">ATCC 42132</strain>
    </source>
</reference>
<dbReference type="PANTHER" id="PTHR21329:SF3">
    <property type="entry name" value="PHOSPHATIDYLINOSITOL N-ACETYLGLUCOSAMINYLTRANSFERASE SUBUNIT Q"/>
    <property type="match status" value="1"/>
</dbReference>
<organism evidence="2 3">
    <name type="scientific">Malassezia sympodialis (strain ATCC 42132)</name>
    <name type="common">Atopic eczema-associated yeast</name>
    <dbReference type="NCBI Taxonomy" id="1230383"/>
    <lineage>
        <taxon>Eukaryota</taxon>
        <taxon>Fungi</taxon>
        <taxon>Dikarya</taxon>
        <taxon>Basidiomycota</taxon>
        <taxon>Ustilaginomycotina</taxon>
        <taxon>Malasseziomycetes</taxon>
        <taxon>Malasseziales</taxon>
        <taxon>Malasseziaceae</taxon>
        <taxon>Malassezia</taxon>
    </lineage>
</organism>
<dbReference type="Pfam" id="PF05024">
    <property type="entry name" value="Gpi1"/>
    <property type="match status" value="1"/>
</dbReference>
<dbReference type="GO" id="GO:0005783">
    <property type="term" value="C:endoplasmic reticulum"/>
    <property type="evidence" value="ECO:0007669"/>
    <property type="project" value="TreeGrafter"/>
</dbReference>
<keyword evidence="1" id="KW-0812">Transmembrane</keyword>
<evidence type="ECO:0000256" key="1">
    <source>
        <dbReference type="SAM" id="Phobius"/>
    </source>
</evidence>
<accession>A0A1M8A9L7</accession>
<name>A0A1M8A9L7_MALS4</name>
<dbReference type="Proteomes" id="UP000186303">
    <property type="component" value="Chromosome 5"/>
</dbReference>
<dbReference type="GO" id="GO:0016020">
    <property type="term" value="C:membrane"/>
    <property type="evidence" value="ECO:0007669"/>
    <property type="project" value="InterPro"/>
</dbReference>
<feature type="transmembrane region" description="Helical" evidence="1">
    <location>
        <begin position="415"/>
        <end position="434"/>
    </location>
</feature>
<keyword evidence="1" id="KW-0472">Membrane</keyword>
<dbReference type="OMA" id="YLACAVP"/>
<gene>
    <name evidence="2" type="ORF">MSYG_3488</name>
</gene>
<feature type="transmembrane region" description="Helical" evidence="1">
    <location>
        <begin position="484"/>
        <end position="506"/>
    </location>
</feature>
<dbReference type="GO" id="GO:0006506">
    <property type="term" value="P:GPI anchor biosynthetic process"/>
    <property type="evidence" value="ECO:0007669"/>
    <property type="project" value="InterPro"/>
</dbReference>
<dbReference type="PANTHER" id="PTHR21329">
    <property type="entry name" value="PHOSPHATIDYLINOSITOL N-ACETYLGLUCOSAMINYLTRANSFERASE SUBUNIT Q-RELATED"/>
    <property type="match status" value="1"/>
</dbReference>
<dbReference type="OrthoDB" id="70250at2759"/>
<dbReference type="STRING" id="1230383.A0A1M8A9L7"/>
<dbReference type="EMBL" id="LT671825">
    <property type="protein sequence ID" value="SHO79140.1"/>
    <property type="molecule type" value="Genomic_DNA"/>
</dbReference>
<evidence type="ECO:0000313" key="3">
    <source>
        <dbReference type="Proteomes" id="UP000186303"/>
    </source>
</evidence>
<dbReference type="VEuPathDB" id="FungiDB:MSYG_3488"/>